<dbReference type="EMBL" id="KK914194">
    <property type="protein sequence ID" value="KDP47132.1"/>
    <property type="molecule type" value="Genomic_DNA"/>
</dbReference>
<name>A0A067LFF4_JATCU</name>
<dbReference type="Proteomes" id="UP000027138">
    <property type="component" value="Unassembled WGS sequence"/>
</dbReference>
<gene>
    <name evidence="2" type="ORF">JCGZ_22128</name>
</gene>
<keyword evidence="3" id="KW-1185">Reference proteome</keyword>
<feature type="compositionally biased region" description="Gly residues" evidence="1">
    <location>
        <begin position="63"/>
        <end position="74"/>
    </location>
</feature>
<evidence type="ECO:0000313" key="2">
    <source>
        <dbReference type="EMBL" id="KDP47132.1"/>
    </source>
</evidence>
<feature type="region of interest" description="Disordered" evidence="1">
    <location>
        <begin position="63"/>
        <end position="94"/>
    </location>
</feature>
<feature type="region of interest" description="Disordered" evidence="1">
    <location>
        <begin position="1"/>
        <end position="34"/>
    </location>
</feature>
<evidence type="ECO:0000256" key="1">
    <source>
        <dbReference type="SAM" id="MobiDB-lite"/>
    </source>
</evidence>
<accession>A0A067LFF4</accession>
<proteinExistence type="predicted"/>
<reference evidence="2 3" key="1">
    <citation type="journal article" date="2014" name="PLoS ONE">
        <title>Global Analysis of Gene Expression Profiles in Physic Nut (Jatropha curcas L.) Seedlings Exposed to Salt Stress.</title>
        <authorList>
            <person name="Zhang L."/>
            <person name="Zhang C."/>
            <person name="Wu P."/>
            <person name="Chen Y."/>
            <person name="Li M."/>
            <person name="Jiang H."/>
            <person name="Wu G."/>
        </authorList>
    </citation>
    <scope>NUCLEOTIDE SEQUENCE [LARGE SCALE GENOMIC DNA]</scope>
    <source>
        <strain evidence="3">cv. GZQX0401</strain>
        <tissue evidence="2">Young leaves</tissue>
    </source>
</reference>
<feature type="compositionally biased region" description="Basic residues" evidence="1">
    <location>
        <begin position="1"/>
        <end position="13"/>
    </location>
</feature>
<feature type="compositionally biased region" description="Basic and acidic residues" evidence="1">
    <location>
        <begin position="22"/>
        <end position="34"/>
    </location>
</feature>
<evidence type="ECO:0000313" key="3">
    <source>
        <dbReference type="Proteomes" id="UP000027138"/>
    </source>
</evidence>
<organism evidence="2 3">
    <name type="scientific">Jatropha curcas</name>
    <name type="common">Barbados nut</name>
    <dbReference type="NCBI Taxonomy" id="180498"/>
    <lineage>
        <taxon>Eukaryota</taxon>
        <taxon>Viridiplantae</taxon>
        <taxon>Streptophyta</taxon>
        <taxon>Embryophyta</taxon>
        <taxon>Tracheophyta</taxon>
        <taxon>Spermatophyta</taxon>
        <taxon>Magnoliopsida</taxon>
        <taxon>eudicotyledons</taxon>
        <taxon>Gunneridae</taxon>
        <taxon>Pentapetalae</taxon>
        <taxon>rosids</taxon>
        <taxon>fabids</taxon>
        <taxon>Malpighiales</taxon>
        <taxon>Euphorbiaceae</taxon>
        <taxon>Crotonoideae</taxon>
        <taxon>Jatropheae</taxon>
        <taxon>Jatropha</taxon>
    </lineage>
</organism>
<dbReference type="AlphaFoldDB" id="A0A067LFF4"/>
<sequence>MERKFMRRCRLHPQHPTAACSAEEKAKVRDEGRRGDKDMEFEVEVWEVVLAGESEAVEGSVLIGGGRLGHGSGTGSSNSRKTGTEIGTEPKRFGFGSGLEPSGFSLEPFGFGFDPITKSTVPIGFPANRIILNFKF</sequence>
<protein>
    <submittedName>
        <fullName evidence="2">Uncharacterized protein</fullName>
    </submittedName>
</protein>